<dbReference type="AlphaFoldDB" id="A0A835YWG5"/>
<dbReference type="OrthoDB" id="8062037at2759"/>
<dbReference type="InterPro" id="IPR013083">
    <property type="entry name" value="Znf_RING/FYVE/PHD"/>
</dbReference>
<evidence type="ECO:0000259" key="3">
    <source>
        <dbReference type="PROSITE" id="PS50089"/>
    </source>
</evidence>
<dbReference type="Gene3D" id="3.30.40.10">
    <property type="entry name" value="Zinc/RING finger domain, C3HC4 (zinc finger)"/>
    <property type="match status" value="1"/>
</dbReference>
<name>A0A835YWG5_9STRA</name>
<organism evidence="4 5">
    <name type="scientific">Tribonema minus</name>
    <dbReference type="NCBI Taxonomy" id="303371"/>
    <lineage>
        <taxon>Eukaryota</taxon>
        <taxon>Sar</taxon>
        <taxon>Stramenopiles</taxon>
        <taxon>Ochrophyta</taxon>
        <taxon>PX clade</taxon>
        <taxon>Xanthophyceae</taxon>
        <taxon>Tribonematales</taxon>
        <taxon>Tribonemataceae</taxon>
        <taxon>Tribonema</taxon>
    </lineage>
</organism>
<gene>
    <name evidence="4" type="ORF">JKP88DRAFT_277744</name>
</gene>
<keyword evidence="1" id="KW-0479">Metal-binding</keyword>
<evidence type="ECO:0000313" key="4">
    <source>
        <dbReference type="EMBL" id="KAG5182670.1"/>
    </source>
</evidence>
<feature type="domain" description="RING-type" evidence="3">
    <location>
        <begin position="118"/>
        <end position="164"/>
    </location>
</feature>
<feature type="region of interest" description="Disordered" evidence="2">
    <location>
        <begin position="179"/>
        <end position="208"/>
    </location>
</feature>
<accession>A0A835YWG5</accession>
<keyword evidence="1" id="KW-0862">Zinc</keyword>
<dbReference type="SUPFAM" id="SSF57850">
    <property type="entry name" value="RING/U-box"/>
    <property type="match status" value="1"/>
</dbReference>
<keyword evidence="1" id="KW-0863">Zinc-finger</keyword>
<sequence>MGASQGTPSGGHQHCSRGGAELTTTPRAPQDDDSIATVPESIVDDSSSSCRCEPLDDAAAALREKERRFNKGKFILPGSAEQAELARRAREQAAPAAAAAAAAAGGCAGGAAEEQPECVMCLDGFSWDNPAVLTLCACGVNRASFHYACLLQYKARSSRCPACRAELFYEERQAPSAAAAAAAAADETPRIVPPAPPALSPLKPRRER</sequence>
<proteinExistence type="predicted"/>
<reference evidence="4" key="1">
    <citation type="submission" date="2021-02" db="EMBL/GenBank/DDBJ databases">
        <title>First Annotated Genome of the Yellow-green Alga Tribonema minus.</title>
        <authorList>
            <person name="Mahan K.M."/>
        </authorList>
    </citation>
    <scope>NUCLEOTIDE SEQUENCE</scope>
    <source>
        <strain evidence="4">UTEX B ZZ1240</strain>
    </source>
</reference>
<dbReference type="Proteomes" id="UP000664859">
    <property type="component" value="Unassembled WGS sequence"/>
</dbReference>
<dbReference type="GO" id="GO:0008270">
    <property type="term" value="F:zinc ion binding"/>
    <property type="evidence" value="ECO:0007669"/>
    <property type="project" value="UniProtKB-KW"/>
</dbReference>
<protein>
    <recommendedName>
        <fullName evidence="3">RING-type domain-containing protein</fullName>
    </recommendedName>
</protein>
<feature type="region of interest" description="Disordered" evidence="2">
    <location>
        <begin position="1"/>
        <end position="49"/>
    </location>
</feature>
<keyword evidence="5" id="KW-1185">Reference proteome</keyword>
<dbReference type="EMBL" id="JAFCMP010000224">
    <property type="protein sequence ID" value="KAG5182670.1"/>
    <property type="molecule type" value="Genomic_DNA"/>
</dbReference>
<evidence type="ECO:0000313" key="5">
    <source>
        <dbReference type="Proteomes" id="UP000664859"/>
    </source>
</evidence>
<dbReference type="InterPro" id="IPR001841">
    <property type="entry name" value="Znf_RING"/>
</dbReference>
<evidence type="ECO:0000256" key="2">
    <source>
        <dbReference type="SAM" id="MobiDB-lite"/>
    </source>
</evidence>
<comment type="caution">
    <text evidence="4">The sequence shown here is derived from an EMBL/GenBank/DDBJ whole genome shotgun (WGS) entry which is preliminary data.</text>
</comment>
<evidence type="ECO:0000256" key="1">
    <source>
        <dbReference type="PROSITE-ProRule" id="PRU00175"/>
    </source>
</evidence>
<dbReference type="PROSITE" id="PS50089">
    <property type="entry name" value="ZF_RING_2"/>
    <property type="match status" value="1"/>
</dbReference>
<dbReference type="Pfam" id="PF13639">
    <property type="entry name" value="zf-RING_2"/>
    <property type="match status" value="1"/>
</dbReference>